<dbReference type="AlphaFoldDB" id="A0AAV7Q0H0"/>
<evidence type="ECO:0000256" key="1">
    <source>
        <dbReference type="SAM" id="MobiDB-lite"/>
    </source>
</evidence>
<feature type="compositionally biased region" description="Basic and acidic residues" evidence="1">
    <location>
        <begin position="1"/>
        <end position="19"/>
    </location>
</feature>
<organism evidence="2 3">
    <name type="scientific">Pleurodeles waltl</name>
    <name type="common">Iberian ribbed newt</name>
    <dbReference type="NCBI Taxonomy" id="8319"/>
    <lineage>
        <taxon>Eukaryota</taxon>
        <taxon>Metazoa</taxon>
        <taxon>Chordata</taxon>
        <taxon>Craniata</taxon>
        <taxon>Vertebrata</taxon>
        <taxon>Euteleostomi</taxon>
        <taxon>Amphibia</taxon>
        <taxon>Batrachia</taxon>
        <taxon>Caudata</taxon>
        <taxon>Salamandroidea</taxon>
        <taxon>Salamandridae</taxon>
        <taxon>Pleurodelinae</taxon>
        <taxon>Pleurodeles</taxon>
    </lineage>
</organism>
<keyword evidence="3" id="KW-1185">Reference proteome</keyword>
<comment type="caution">
    <text evidence="2">The sequence shown here is derived from an EMBL/GenBank/DDBJ whole genome shotgun (WGS) entry which is preliminary data.</text>
</comment>
<evidence type="ECO:0000313" key="3">
    <source>
        <dbReference type="Proteomes" id="UP001066276"/>
    </source>
</evidence>
<feature type="region of interest" description="Disordered" evidence="1">
    <location>
        <begin position="1"/>
        <end position="39"/>
    </location>
</feature>
<name>A0AAV7Q0H0_PLEWA</name>
<sequence length="110" mass="12442">MCPREGLLELRRGSDRGLEPLRPPRSWQSSGPYGTTEERWTGDDARYISPRCKVIGSEALPWALRAVSRPLVGQQRGQTAESRSRRGNRAEDGCLALAFWRAWGQSEWSL</sequence>
<evidence type="ECO:0000313" key="2">
    <source>
        <dbReference type="EMBL" id="KAJ1132228.1"/>
    </source>
</evidence>
<dbReference type="Proteomes" id="UP001066276">
    <property type="component" value="Chromosome 7"/>
</dbReference>
<accession>A0AAV7Q0H0</accession>
<proteinExistence type="predicted"/>
<dbReference type="EMBL" id="JANPWB010000011">
    <property type="protein sequence ID" value="KAJ1132228.1"/>
    <property type="molecule type" value="Genomic_DNA"/>
</dbReference>
<protein>
    <submittedName>
        <fullName evidence="2">Uncharacterized protein</fullName>
    </submittedName>
</protein>
<reference evidence="2" key="1">
    <citation type="journal article" date="2022" name="bioRxiv">
        <title>Sequencing and chromosome-scale assembly of the giantPleurodeles waltlgenome.</title>
        <authorList>
            <person name="Brown T."/>
            <person name="Elewa A."/>
            <person name="Iarovenko S."/>
            <person name="Subramanian E."/>
            <person name="Araus A.J."/>
            <person name="Petzold A."/>
            <person name="Susuki M."/>
            <person name="Suzuki K.-i.T."/>
            <person name="Hayashi T."/>
            <person name="Toyoda A."/>
            <person name="Oliveira C."/>
            <person name="Osipova E."/>
            <person name="Leigh N.D."/>
            <person name="Simon A."/>
            <person name="Yun M.H."/>
        </authorList>
    </citation>
    <scope>NUCLEOTIDE SEQUENCE</scope>
    <source>
        <strain evidence="2">20211129_DDA</strain>
        <tissue evidence="2">Liver</tissue>
    </source>
</reference>
<gene>
    <name evidence="2" type="ORF">NDU88_010555</name>
</gene>